<organism evidence="2 3">
    <name type="scientific">Streptomyces cavourensis</name>
    <dbReference type="NCBI Taxonomy" id="67258"/>
    <lineage>
        <taxon>Bacteria</taxon>
        <taxon>Bacillati</taxon>
        <taxon>Actinomycetota</taxon>
        <taxon>Actinomycetes</taxon>
        <taxon>Kitasatosporales</taxon>
        <taxon>Streptomycetaceae</taxon>
        <taxon>Streptomyces</taxon>
    </lineage>
</organism>
<feature type="region of interest" description="Disordered" evidence="1">
    <location>
        <begin position="1"/>
        <end position="62"/>
    </location>
</feature>
<feature type="compositionally biased region" description="Gly residues" evidence="1">
    <location>
        <begin position="53"/>
        <end position="62"/>
    </location>
</feature>
<protein>
    <submittedName>
        <fullName evidence="2">Uncharacterized protein</fullName>
    </submittedName>
</protein>
<evidence type="ECO:0000313" key="2">
    <source>
        <dbReference type="EMBL" id="AXI73316.1"/>
    </source>
</evidence>
<name>A0AAD0Q6K7_9ACTN</name>
<dbReference type="EMBL" id="CP030930">
    <property type="protein sequence ID" value="AXI73316.1"/>
    <property type="molecule type" value="Genomic_DNA"/>
</dbReference>
<gene>
    <name evidence="2" type="ORF">DTW94_20185</name>
</gene>
<proteinExistence type="predicted"/>
<evidence type="ECO:0000256" key="1">
    <source>
        <dbReference type="SAM" id="MobiDB-lite"/>
    </source>
</evidence>
<feature type="compositionally biased region" description="Basic and acidic residues" evidence="1">
    <location>
        <begin position="17"/>
        <end position="26"/>
    </location>
</feature>
<sequence>MDRRTEVRGCGALPRSARSEGAEHRPGHARTRRTHGDGSACTWGGNGPYPRWSGGGAAVGRR</sequence>
<accession>A0AAD0Q6K7</accession>
<evidence type="ECO:0000313" key="3">
    <source>
        <dbReference type="Proteomes" id="UP000253779"/>
    </source>
</evidence>
<dbReference type="Proteomes" id="UP000253779">
    <property type="component" value="Chromosome"/>
</dbReference>
<dbReference type="AlphaFoldDB" id="A0AAD0Q6K7"/>
<reference evidence="2 3" key="1">
    <citation type="submission" date="2018-07" db="EMBL/GenBank/DDBJ databases">
        <title>Complete genome sequence of soil actinomycete Streptomyces cavourensis tj430.</title>
        <authorList>
            <person name="Wang P."/>
            <person name="Huang Y."/>
        </authorList>
    </citation>
    <scope>NUCLEOTIDE SEQUENCE [LARGE SCALE GENOMIC DNA]</scope>
    <source>
        <strain evidence="2 3">TJ430</strain>
    </source>
</reference>